<organism evidence="2 3">
    <name type="scientific">Muricaecibacterium torontonense</name>
    <dbReference type="NCBI Taxonomy" id="3032871"/>
    <lineage>
        <taxon>Bacteria</taxon>
        <taxon>Bacillati</taxon>
        <taxon>Actinomycetota</taxon>
        <taxon>Coriobacteriia</taxon>
        <taxon>Coriobacteriales</taxon>
        <taxon>Atopobiaceae</taxon>
        <taxon>Muricaecibacterium</taxon>
    </lineage>
</organism>
<evidence type="ECO:0000256" key="1">
    <source>
        <dbReference type="SAM" id="MobiDB-lite"/>
    </source>
</evidence>
<dbReference type="Proteomes" id="UP000310263">
    <property type="component" value="Unassembled WGS sequence"/>
</dbReference>
<dbReference type="InterPro" id="IPR009319">
    <property type="entry name" value="Phage_A118_VSP1"/>
</dbReference>
<evidence type="ECO:0000313" key="3">
    <source>
        <dbReference type="Proteomes" id="UP000310263"/>
    </source>
</evidence>
<gene>
    <name evidence="2" type="ORF">E5334_06085</name>
</gene>
<keyword evidence="3" id="KW-1185">Reference proteome</keyword>
<feature type="region of interest" description="Disordered" evidence="1">
    <location>
        <begin position="126"/>
        <end position="168"/>
    </location>
</feature>
<name>A0A4S2F1K0_9ACTN</name>
<comment type="caution">
    <text evidence="2">The sequence shown here is derived from an EMBL/GenBank/DDBJ whole genome shotgun (WGS) entry which is preliminary data.</text>
</comment>
<protein>
    <submittedName>
        <fullName evidence="2">Uncharacterized protein</fullName>
    </submittedName>
</protein>
<dbReference type="Pfam" id="PF06152">
    <property type="entry name" value="Phage_min_cap2"/>
    <property type="match status" value="1"/>
</dbReference>
<reference evidence="2 3" key="1">
    <citation type="submission" date="2019-04" db="EMBL/GenBank/DDBJ databases">
        <title>Microbes associate with the intestines of laboratory mice.</title>
        <authorList>
            <person name="Navarre W."/>
            <person name="Wong E."/>
            <person name="Huang K."/>
            <person name="Tropini C."/>
            <person name="Ng K."/>
            <person name="Yu B."/>
        </authorList>
    </citation>
    <scope>NUCLEOTIDE SEQUENCE [LARGE SCALE GENOMIC DNA]</scope>
    <source>
        <strain evidence="2 3">NM07_P-09</strain>
    </source>
</reference>
<sequence length="359" mass="40436">MLTGYGTVTGLAGANCRHTMTPYVPGLSKLPRTDFSEEEKLFGKTSEEYYEATQVQRRLERNVRKYKRRIALGQEQGLDMTGDRARLGQAQKRVNAWCKQNKLPRQYEREKAYGVAKQPRALGKLQRDITYRESGSERRKRLAANEKKKLTDPQHATDNKRRPENRGLEYQRDCAVDFDKVDSKGYLNALRKARIEADGGAQISSMADTIYEDVKRILKATDKTPYEQLFYYDLTAQKRITSVVGQKTKFGVTPGAKQKKKVQEALEEGHVVVSLHNHPKGSPPSAADIRSGIANGQTSGFICGHDGSIYQYTVVHKPIAGYDLSDDSWEDALLEIATNPDAATESVLMKWGVLVDRLF</sequence>
<dbReference type="RefSeq" id="WP_136012688.1">
    <property type="nucleotide sequence ID" value="NZ_SRYE01000003.1"/>
</dbReference>
<evidence type="ECO:0000313" key="2">
    <source>
        <dbReference type="EMBL" id="TGY62217.1"/>
    </source>
</evidence>
<proteinExistence type="predicted"/>
<dbReference type="AlphaFoldDB" id="A0A4S2F1K0"/>
<dbReference type="OrthoDB" id="2002804at2"/>
<dbReference type="EMBL" id="SRYE01000003">
    <property type="protein sequence ID" value="TGY62217.1"/>
    <property type="molecule type" value="Genomic_DNA"/>
</dbReference>
<dbReference type="GO" id="GO:0005198">
    <property type="term" value="F:structural molecule activity"/>
    <property type="evidence" value="ECO:0007669"/>
    <property type="project" value="InterPro"/>
</dbReference>
<accession>A0A4S2F1K0</accession>